<dbReference type="Pfam" id="PF07691">
    <property type="entry name" value="PA14"/>
    <property type="match status" value="1"/>
</dbReference>
<dbReference type="Proteomes" id="UP000253204">
    <property type="component" value="Unassembled WGS sequence"/>
</dbReference>
<keyword evidence="4" id="KW-1185">Reference proteome</keyword>
<dbReference type="Pfam" id="PF20220">
    <property type="entry name" value="ABC_toxin_N"/>
    <property type="match status" value="1"/>
</dbReference>
<dbReference type="SUPFAM" id="SSF56988">
    <property type="entry name" value="Anthrax protective antigen"/>
    <property type="match status" value="1"/>
</dbReference>
<keyword evidence="1" id="KW-0175">Coiled coil</keyword>
<evidence type="ECO:0000259" key="2">
    <source>
        <dbReference type="PROSITE" id="PS51820"/>
    </source>
</evidence>
<dbReference type="RefSeq" id="WP_114488018.1">
    <property type="nucleotide sequence ID" value="NZ_CBCSHM010000044.1"/>
</dbReference>
<dbReference type="InterPro" id="IPR036366">
    <property type="entry name" value="PGBDSf"/>
</dbReference>
<feature type="coiled-coil region" evidence="1">
    <location>
        <begin position="2956"/>
        <end position="2990"/>
    </location>
</feature>
<accession>A0A368TWD2</accession>
<reference evidence="3 4" key="1">
    <citation type="submission" date="2018-07" db="EMBL/GenBank/DDBJ databases">
        <title>Halomonas rutogse sp. nov., isolated from Lake TangqianCo on Tibetan Plateau.</title>
        <authorList>
            <person name="Lu H."/>
            <person name="Xing P."/>
            <person name="Wu Q."/>
        </authorList>
    </citation>
    <scope>NUCLEOTIDE SEQUENCE [LARGE SCALE GENOMIC DNA]</scope>
    <source>
        <strain evidence="3 4">TQ8S</strain>
    </source>
</reference>
<organism evidence="3 4">
    <name type="scientific">Vreelandella rituensis</name>
    <dbReference type="NCBI Taxonomy" id="2282306"/>
    <lineage>
        <taxon>Bacteria</taxon>
        <taxon>Pseudomonadati</taxon>
        <taxon>Pseudomonadota</taxon>
        <taxon>Gammaproteobacteria</taxon>
        <taxon>Oceanospirillales</taxon>
        <taxon>Halomonadaceae</taxon>
        <taxon>Vreelandella</taxon>
    </lineage>
</organism>
<dbReference type="InterPro" id="IPR037524">
    <property type="entry name" value="PA14/GLEYA"/>
</dbReference>
<dbReference type="EMBL" id="QPIJ01000050">
    <property type="protein sequence ID" value="RCV87413.1"/>
    <property type="molecule type" value="Genomic_DNA"/>
</dbReference>
<dbReference type="OrthoDB" id="9781691at2"/>
<protein>
    <recommendedName>
        <fullName evidence="2">PA14 domain-containing protein</fullName>
    </recommendedName>
</protein>
<evidence type="ECO:0000256" key="1">
    <source>
        <dbReference type="SAM" id="Coils"/>
    </source>
</evidence>
<dbReference type="Gene3D" id="3.90.182.10">
    <property type="entry name" value="Toxin - Anthrax Protective Antigen,domain 1"/>
    <property type="match status" value="1"/>
</dbReference>
<dbReference type="Gene3D" id="1.10.101.10">
    <property type="entry name" value="PGBD-like superfamily/PGBD"/>
    <property type="match status" value="1"/>
</dbReference>
<dbReference type="InterPro" id="IPR046839">
    <property type="entry name" value="ABC_toxin_N"/>
</dbReference>
<dbReference type="InterPro" id="IPR041079">
    <property type="entry name" value="Neuraminidase-like"/>
</dbReference>
<dbReference type="Pfam" id="PF18413">
    <property type="entry name" value="Neuraminidase"/>
    <property type="match status" value="1"/>
</dbReference>
<dbReference type="Pfam" id="PF18276">
    <property type="entry name" value="TcA_TcB_BD"/>
    <property type="match status" value="1"/>
</dbReference>
<dbReference type="InterPro" id="IPR040840">
    <property type="entry name" value="TcA_TcB_BD"/>
</dbReference>
<feature type="domain" description="PA14" evidence="2">
    <location>
        <begin position="1521"/>
        <end position="1651"/>
    </location>
</feature>
<comment type="caution">
    <text evidence="3">The sequence shown here is derived from an EMBL/GenBank/DDBJ whole genome shotgun (WGS) entry which is preliminary data.</text>
</comment>
<sequence>MNKIIFPLNQGMSGASVADLQDALLELVNREAVLATDPDSNRRQLLLALRRERGSQSYGRATSRLVQQFQEEKRLRTDGVVGARTANALNTLLRELGLLPEEPCPEQPGFEVRGKVSLANGSPAVGLKVVAVDRDLRREQTLGEAQTDRNGGYHIRYSERQFRRAEKQNADLIVRALGPDGGVLAASDILFNAPASASVDLVIAENLLLPASEFERLGSELAPLLEDVPLAQLTAEDVAFLVGETGIDAQHLGFFTISHRLATETHLSPAFFYGLARQGFPAALAPLLALPPSTLHSAIVAAIEANQAPQALKSELDAIFWRWQDLVAQFAGEPEHPSGTGRPSTPLRLEQLDTPIRAALTAGDRAASHLQASLNELLREQLTAALSEQSHTTLAAFTQSMPEIDLATQADQDLRRFMRNQVITALVSDRGIAGTLSESIDTLSTTTTLGELLGLDQPVRQHPLFSFEASQLRLSAMLATDPIIADAQLQTAFIERYRRHEGDIADFWQGLREDPVFKREGIVDSLQRTLLFIRLTRDSLPLTRALQNLREQREVTSLRDLGRLKLDDWRTLIKAATDADGNQVIPAVIPGADEDERRDNYARIILADLETAFPTDFIAAVLDDDPSVTNFFAKAPEFRFEEQRIADYLTTQGEEIFADLGDEERQTLRRRLTSLQRLFQVTPKAAHIRALLDAELDSAYSVVAVPRKSFLATLADRLGGEENAALIYRNAERIAALTQQVFVSTHQARHDVIPFVMGGGWANWTADMDTQIQAGSPTLAQLFGSLDLCACEHCQSLYGPAAYYVELLQFLGCCLGPRSLLLQRRPDLVHIRLNCDNAMTPMPYVDLVNEVLEYAVAHDALNEAAANNTEGVPAAELKANPQYVVDEAYTRLKEAKYPIALPFDRDVVTARLYLEHLGSSRHEVMHLFLPDDLASKERRLDAERLGLTAADYEILTATRLDAMPTSQPIHELHGNLTETISHLVGSVTESHPWHRWPIVVRGYLQTTDLTYEALVDLLATRLVNPAPASDDALVMESDTDDCDLDSLRLEHRDGRVPDAKTRTRLLRLIRLWRKLGWSLVDLDRAAAALGPATTGYADAIPPDFLHKLAFVQTLQQRLGLPLDRLFSLWADIDTHGEDSLYARLFLNRAAREFDEAFKRSFLLNMYLLGNKNLTDHASTLLAAFRISAAELDLIRADAGLADTNTDNAKLSLPNVSLLFRYTVLARGLRWRVADLIALKQLSGVEPFGTPDQTAAFVALADQVTASGFSLAQLTMLCTSEAPATAPAVLAERLRLAAQLRTGLAAVATDTEVPEMLDLATTRTRLEQVLSPGLAERVTTILQDAVATCWTPFTAEPEAAVLAEPRLRYDHIGQRLGTIGALSQPERDRLRGLSGEAAYQEAIDKLFADAETFRAEARVLLVDCFGDRLESDTIAQLLSPPDLTPENAPDPDALNDKCALLLNQLLPFLRDRLSRRLVTQSLAEALTLEPATVQALLERDQLLAGLLNTPAGVAGMPGFLDLATPGLTLTWYAAQNLEGPGETATVPAPHLDQDNPGHAAPISSAARSASWEAWLLAPSSEDYRFSVTGNVALRLTLDGEPVDLLTSKPIRLEAGRFYQLWLEASQLDPTTASLALAWQSPTTPRILVPPEQLYPRTEIDRFLVAMAHLHRAALLIPGCKLSTDELDYLAGVHFQSTVADVPPGGPHIFARWRRIQDYVSLRDRLPSSETRLIDLFTSAARANASSATELSDNVIEQLRTVTNWTSDLVPSDWLRDSPFAVNHESLRDDRYLRRLESLVALARRLGIALAELEQCAQGATAQDIKNSVRAKYDDAAWYGIAGPLNDRLRAQSRDALLAYLLHQPFATSHQIATPNDLYAYLLIDVEMSPCMMTSRLKQAIASVQLFVQRCLMNLEAEVSPDLLDDEQWAWMSRYRVWEANRKVFLYPENWIEPELRDDKTPFFCELEAQLLQNDLTPEYVETVFLNYLKKLDEVARLDICGMYWEGKRDGCLRGEGILHIFGRTFSAPHKYFYRRWLEGEMGSGTWTAWEALNLNIESDPVDGGVHLIPVVFNRRLYLFWPLFTEKPEPGSKEDPPKTYWEIQLAWSERWEDKWSATKNTFSTYPSSVEWPSSKDITPRQHTFFSNKKGSQLEIRCFWDFGNPVQLLSFYFSAGPLNPSVTGSKTWVDFPGPASTEINFMGYRRTFQEGVWLMPLAFPHEILRYTYGPWKLLAANDQEHLNSRASQRFFFGSGNDTFSVRPLVESFAIPPSPDQKIDLPPAYKIDLRIPEKRLNRDHWLGPITNVPIFASAVVTAIRSGPGTAGSVAIRNTDGLGFAKDLQLETAPLLEDVAPQTFSFEKLRFELHYHPRVCRFIEALNRDGIPGLLTLENQQSLLHQPSFAALYNPNDALVTRPHPVFGEVDFEPDGAYSAYNWELFFHIPLLIATRLMQDQRFADARTWFHYIFNPTTSAKTKDPDKPWQRYWNLVKFRETEPERIAALLRTLSDDSKDPEVQKQRQVLQDQIADWHKNPFQPHRLARLRLQAYQKSVVMKYIDNLIQWGDRLLRQDTIESINEATQLYLLAQDTLGPRPQQIPMQGKVEEQTYTELRKEGIDEFGNVLVPLEEALPPPALGLAGRLELLNPTLSNGGKAILSEMNTSVSPTAPWQHLALLPGLGADTNASCQTLYFCIPQNDNLLGYWERVADRLFKIRHCMNIEGVVRELPLYEPPIDPALLVQAAAKGIDIGSVLDDLNAPLSVYRLEYLLPRALELCAELKALGGLLLSVLEKRDTEALSNLRASHEVALLKLVRETRVKQKEEVVQNKLALEKTRAVTAAREAFYVERVKETEENRRLPEETGQLAHLEAAQDYQKKSQMVDMLGGMLGYMPNFTVGPPTTVETTWGSSNLMSAFGMVSHAFSMDASRHSHNANRDSILGQWSRRAEDWSLQHQLALKELEQIDAQITAADIRIQLAERELATHDHQIEQATALEEFLRDKFTNQELYAWMKGRIAGIFFQTYKLAYDQAKRAEKALRYEHGLGSTNHIKFGYWDSLRQGLLAGEQLHHDLKRLEQAHLDQNRRHYELTRHISLLQLDPLALIALRTTGHCSFHLPEALFDMDCPGHYFRRIKTVALSIPCVTGPYASVNGTLTLFKSNVRTTAALNEGYARAENGDDTRFRDDFGSLQSIVTSSAQNDSGLFEPNLRDERYLPFEGAGTISEWRLELPDEHRQFDYDSISDVILHLRYTAREGGGLLRKNAITNVKELIAEGESSGSIRLFSVRHEFPAEWAKFTNQTPSANRYELKFTLRSEHYPFWSQGLVKEVTRVDVLAASKITPIPDSIDIADKADKDDGTAKCDSLTKDASLDGILVGRLKNIPLPEKPTGELKLYFDSADLSDLWIAVSWVG</sequence>
<proteinExistence type="predicted"/>
<evidence type="ECO:0000313" key="4">
    <source>
        <dbReference type="Proteomes" id="UP000253204"/>
    </source>
</evidence>
<evidence type="ECO:0000313" key="3">
    <source>
        <dbReference type="EMBL" id="RCV87413.1"/>
    </source>
</evidence>
<dbReference type="SMART" id="SM00758">
    <property type="entry name" value="PA14"/>
    <property type="match status" value="1"/>
</dbReference>
<dbReference type="SUPFAM" id="SSF47090">
    <property type="entry name" value="PGBD-like"/>
    <property type="match status" value="1"/>
</dbReference>
<dbReference type="InterPro" id="IPR011658">
    <property type="entry name" value="PA14_dom"/>
</dbReference>
<dbReference type="InterPro" id="IPR036365">
    <property type="entry name" value="PGBD-like_sf"/>
</dbReference>
<dbReference type="PROSITE" id="PS51820">
    <property type="entry name" value="PA14"/>
    <property type="match status" value="1"/>
</dbReference>
<name>A0A368TWD2_9GAMM</name>
<gene>
    <name evidence="3" type="ORF">DU506_16630</name>
</gene>